<dbReference type="Proteomes" id="UP000007110">
    <property type="component" value="Unassembled WGS sequence"/>
</dbReference>
<feature type="repeat" description="RCC1" evidence="2">
    <location>
        <begin position="88"/>
        <end position="138"/>
    </location>
</feature>
<dbReference type="GeneID" id="115922862"/>
<dbReference type="InterPro" id="IPR009091">
    <property type="entry name" value="RCC1/BLIP-II"/>
</dbReference>
<protein>
    <submittedName>
        <fullName evidence="3">Uncharacterized protein</fullName>
    </submittedName>
</protein>
<feature type="repeat" description="RCC1" evidence="2">
    <location>
        <begin position="32"/>
        <end position="87"/>
    </location>
</feature>
<dbReference type="RefSeq" id="XP_030838465.1">
    <property type="nucleotide sequence ID" value="XM_030982605.1"/>
</dbReference>
<dbReference type="OrthoDB" id="5981550at2759"/>
<keyword evidence="1" id="KW-0677">Repeat</keyword>
<dbReference type="SUPFAM" id="SSF50985">
    <property type="entry name" value="RCC1/BLIP-II"/>
    <property type="match status" value="1"/>
</dbReference>
<dbReference type="KEGG" id="spu:115922862"/>
<dbReference type="InterPro" id="IPR000408">
    <property type="entry name" value="Reg_chr_condens"/>
</dbReference>
<name>A0A7M7SXF9_STRPU</name>
<dbReference type="PRINTS" id="PR00633">
    <property type="entry name" value="RCCNDNSATION"/>
</dbReference>
<reference evidence="4" key="1">
    <citation type="submission" date="2015-02" db="EMBL/GenBank/DDBJ databases">
        <title>Genome sequencing for Strongylocentrotus purpuratus.</title>
        <authorList>
            <person name="Murali S."/>
            <person name="Liu Y."/>
            <person name="Vee V."/>
            <person name="English A."/>
            <person name="Wang M."/>
            <person name="Skinner E."/>
            <person name="Han Y."/>
            <person name="Muzny D.M."/>
            <person name="Worley K.C."/>
            <person name="Gibbs R.A."/>
        </authorList>
    </citation>
    <scope>NUCLEOTIDE SEQUENCE</scope>
</reference>
<dbReference type="InterPro" id="IPR051210">
    <property type="entry name" value="Ub_ligase/GEF_domain"/>
</dbReference>
<proteinExistence type="predicted"/>
<sequence length="257" mass="28471">MYVLSLITELSSYGVIKIACGDNHSLALTRDGRLFSWGSNGNGQLGIKQERSTRHHNAVPTQVEGLADVTLQHIAAGGAHTAVVSLTGSVYVWGSNSHGQLGLLVTQDVKIPYKLKLVREGVKHISCGENSTSFLFKNGELYVLGMGVGMHPHQWYKTELSPGRTDKTHLYSSLQSYGRYTFVVEQSSGRPFVLDHGEVGDLDLNGPSQYLQLDPLEETPFADVFGLQSLPEWPPRWDNVDMELYKVQKDGTFDKMF</sequence>
<dbReference type="Gene3D" id="2.130.10.30">
    <property type="entry name" value="Regulator of chromosome condensation 1/beta-lactamase-inhibitor protein II"/>
    <property type="match status" value="1"/>
</dbReference>
<dbReference type="AlphaFoldDB" id="A0A7M7SXF9"/>
<accession>A0A7M7SXF9</accession>
<dbReference type="PANTHER" id="PTHR22870:SF440">
    <property type="entry name" value="RETINITIS PIGMENTOSA GTPASE REGULATOR B-RELATED"/>
    <property type="match status" value="1"/>
</dbReference>
<evidence type="ECO:0000313" key="4">
    <source>
        <dbReference type="Proteomes" id="UP000007110"/>
    </source>
</evidence>
<dbReference type="Pfam" id="PF00415">
    <property type="entry name" value="RCC1"/>
    <property type="match status" value="2"/>
</dbReference>
<evidence type="ECO:0000256" key="2">
    <source>
        <dbReference type="PROSITE-ProRule" id="PRU00235"/>
    </source>
</evidence>
<evidence type="ECO:0000313" key="3">
    <source>
        <dbReference type="EnsemblMetazoa" id="XP_030838465"/>
    </source>
</evidence>
<dbReference type="PROSITE" id="PS00626">
    <property type="entry name" value="RCC1_2"/>
    <property type="match status" value="1"/>
</dbReference>
<organism evidence="3 4">
    <name type="scientific">Strongylocentrotus purpuratus</name>
    <name type="common">Purple sea urchin</name>
    <dbReference type="NCBI Taxonomy" id="7668"/>
    <lineage>
        <taxon>Eukaryota</taxon>
        <taxon>Metazoa</taxon>
        <taxon>Echinodermata</taxon>
        <taxon>Eleutherozoa</taxon>
        <taxon>Echinozoa</taxon>
        <taxon>Echinoidea</taxon>
        <taxon>Euechinoidea</taxon>
        <taxon>Echinacea</taxon>
        <taxon>Camarodonta</taxon>
        <taxon>Echinidea</taxon>
        <taxon>Strongylocentrotidae</taxon>
        <taxon>Strongylocentrotus</taxon>
    </lineage>
</organism>
<reference evidence="3" key="2">
    <citation type="submission" date="2021-01" db="UniProtKB">
        <authorList>
            <consortium name="EnsemblMetazoa"/>
        </authorList>
    </citation>
    <scope>IDENTIFICATION</scope>
</reference>
<dbReference type="PANTHER" id="PTHR22870">
    <property type="entry name" value="REGULATOR OF CHROMOSOME CONDENSATION"/>
    <property type="match status" value="1"/>
</dbReference>
<evidence type="ECO:0000256" key="1">
    <source>
        <dbReference type="ARBA" id="ARBA00022737"/>
    </source>
</evidence>
<dbReference type="EnsemblMetazoa" id="XM_030982605">
    <property type="protein sequence ID" value="XP_030838465"/>
    <property type="gene ID" value="LOC115922862"/>
</dbReference>
<keyword evidence="4" id="KW-1185">Reference proteome</keyword>
<dbReference type="PROSITE" id="PS50012">
    <property type="entry name" value="RCC1_3"/>
    <property type="match status" value="2"/>
</dbReference>
<dbReference type="InParanoid" id="A0A7M7SXF9"/>